<proteinExistence type="predicted"/>
<dbReference type="Pfam" id="PF24681">
    <property type="entry name" value="Kelch_KLHDC2_KLHL20_DRC7"/>
    <property type="match status" value="1"/>
</dbReference>
<keyword evidence="2" id="KW-0677">Repeat</keyword>
<feature type="domain" description="Bacterial repeat" evidence="3">
    <location>
        <begin position="1598"/>
        <end position="1668"/>
    </location>
</feature>
<reference evidence="5" key="1">
    <citation type="submission" date="2020-06" db="EMBL/GenBank/DDBJ databases">
        <title>Draft genomic sequecing of Geomonas sp. Red745.</title>
        <authorList>
            <person name="Itoh H."/>
            <person name="Xu Z.X."/>
            <person name="Ushijima N."/>
            <person name="Masuda Y."/>
            <person name="Shiratori Y."/>
            <person name="Senoo K."/>
        </authorList>
    </citation>
    <scope>NUCLEOTIDE SEQUENCE [LARGE SCALE GENOMIC DNA]</scope>
    <source>
        <strain evidence="5">Red745</strain>
    </source>
</reference>
<protein>
    <recommendedName>
        <fullName evidence="3">Bacterial repeat domain-containing protein</fullName>
    </recommendedName>
</protein>
<feature type="domain" description="Bacterial repeat" evidence="3">
    <location>
        <begin position="992"/>
        <end position="1064"/>
    </location>
</feature>
<organism evidence="4 5">
    <name type="scientific">Geomonas limicola</name>
    <dbReference type="NCBI Taxonomy" id="2740186"/>
    <lineage>
        <taxon>Bacteria</taxon>
        <taxon>Pseudomonadati</taxon>
        <taxon>Thermodesulfobacteriota</taxon>
        <taxon>Desulfuromonadia</taxon>
        <taxon>Geobacterales</taxon>
        <taxon>Geobacteraceae</taxon>
        <taxon>Geomonas</taxon>
    </lineage>
</organism>
<dbReference type="Pfam" id="PF18998">
    <property type="entry name" value="Flg_new_2"/>
    <property type="match status" value="12"/>
</dbReference>
<feature type="domain" description="Bacterial repeat" evidence="3">
    <location>
        <begin position="770"/>
        <end position="842"/>
    </location>
</feature>
<dbReference type="InterPro" id="IPR006652">
    <property type="entry name" value="Kelch_1"/>
</dbReference>
<feature type="domain" description="Bacterial repeat" evidence="3">
    <location>
        <begin position="1744"/>
        <end position="1816"/>
    </location>
</feature>
<name>A0A6V8ND37_9BACT</name>
<evidence type="ECO:0000256" key="2">
    <source>
        <dbReference type="ARBA" id="ARBA00022737"/>
    </source>
</evidence>
<evidence type="ECO:0000256" key="1">
    <source>
        <dbReference type="ARBA" id="ARBA00022441"/>
    </source>
</evidence>
<dbReference type="PANTHER" id="PTHR46344:SF27">
    <property type="entry name" value="KELCH REPEAT SUPERFAMILY PROTEIN"/>
    <property type="match status" value="1"/>
</dbReference>
<keyword evidence="1" id="KW-0880">Kelch repeat</keyword>
<dbReference type="Proteomes" id="UP000587586">
    <property type="component" value="Unassembled WGS sequence"/>
</dbReference>
<feature type="domain" description="Bacterial repeat" evidence="3">
    <location>
        <begin position="473"/>
        <end position="543"/>
    </location>
</feature>
<dbReference type="InterPro" id="IPR015915">
    <property type="entry name" value="Kelch-typ_b-propeller"/>
</dbReference>
<comment type="caution">
    <text evidence="4">The sequence shown here is derived from an EMBL/GenBank/DDBJ whole genome shotgun (WGS) entry which is preliminary data.</text>
</comment>
<dbReference type="SMART" id="SM00612">
    <property type="entry name" value="Kelch"/>
    <property type="match status" value="7"/>
</dbReference>
<sequence>MHDQWSSNARSSKRKEWWLFAIMRLVALLIVAGCLVPAPEATAKNFAAQPSVTATRYGNTITLLPSGQVLITGGYDNTNCLNTVDVYDPATGNVTAGRKMNAARMEHTATLLGNGKVLIAGGRNGTAAVNSAEVYDPANGTFTPVAAPTLGRVGHSATLLPDGKVLIAGGTNNNKYIATAEIYDPQKGSISQVAALNTPRSGHTATLLRNGKVLFVGGMNGASYAGDAEIFDPATGKFSLSGRLNVNRIAHTASLLEDGRLLVAGGRNENGIVGSAETFDPATGSFSTVGTMASVRADHTSTLMPDGSVLIAGGRNTLGYLNSAEVFYPELAAFTPTANMTSVRDISSAVLLPNGKVLVAGGWDGTSAASGAEVFDPELVQAKYRLHLVTLSNNTDVVNFAPGQSCSGGCVQFFPSGTSVRLTPAPAPDSTFVGWSGCDAVQGSDCIVTMSRDHLVKLKTTQAAPGNTDLSYPVVALAGPHGTIAPAGITMVDRGQNISFTITPASGYHIADVLVDGDNSMGAISSFTFTNVKKAHTIATTFALDDAVTITASADANGNIAPAGATVLAIGSSQTYTITPASGFKVADVLVDNVSVGAVTTYTFSDVGADHTISASFTPNVYSITATAGANGSITPAGTSTVNQGNGQNYTITPATGFQVADVLVDGASVGAVTSYSFNNVTANHTIAASFAPIVYVINASAGTNGSITPVGTTNVNSGADQSFTITAAANYKIADVLVDGSSVGAVASYSFSNVTANHTIAASFAPIVYVINASAGTNGSITPAGATNVNSGADQTFSVTAAPNYKIEDLLVDNTSVGPLASYSFTKVTTNHTITASFSPIVYVIKASAGTNGSISPAGPSNVNSGSALTYTITPAANFKVADVVVDGTSVGPVTSFSFKNVTTDHTIAASFAPIVYVITASTGSNGSIDNAGPINVNSGSSQTYTITAAPNYKVADVQVDGVSIGAVTSYSFSDVTANHTITATFAPIVYVINATAGANGSIDPAGPSNVNSGTGLTYTITAAPNYQIANVLVDGSSVGAVSSYNFTNVTADHTISASFTPIIYVISASAGANGSITPAGPCNVNSGTNLTYTIAAAANYKIADVQVDGVSVGAVTSYSFSNVTANHTIAVTFTPIVHVITASAGANGNIDPAGPVNVNGGSSQSFTITAAPNYKIAEVVVDGSSIGPEASYGFVEVTADHTISASFTPIIYVVTASAGANGSITPAGASNVNSGTGLSYTITAAPNFKIADVMVDGKSVGAVAEYSFSNVTGNHTISASFTPIVYVVTASAGTNGSITPAGASNVNSGTGLSYTITAAPNFKIADVMVDGKSVGAVPEYSFSNVTGNHTISASFTPIVYVVTATAGANGSIDPAGPVNVNSGTSQSYTITAAPNYKIADVLVDGTSVGAVPNYSFNNVTGNHTIAASFTPIVYQVTASAVANGSITPAGVTSVNSGSDLSYTITPYHGATPLDSYKVAAVLVDGTSVGAVTSYTFSNVIANHNITASFAPLAESVDYYIISATAGVGGSISGSSETVLFPGENSPVYTITPSTGYQIAQVLVDGQQMGKITSYSFASVSANHTITASFAPIRFDLNASAGANGSVTPAGTTSVDYGTGQSYVITPATGYKVLDVLVDGSSVGAVTSYRFNNVTANHSISASFTQIVYQVSSSAGPNGSIAPAGQTSVNYGASQPYVITPATGFKVADVLLDGGSVGAVTSYTLNDVTANHTIAATFTPIVYLINASAGANGSITPQGPASVNYGSNQAYSIVPAAGYKVLDVLVDGVSVGAVTAYSFTGVTANHTIVASFTQITYDLIATAGANGSITPAGVTSVVSGASQTYTITPAAGFKVADVVVDTQSVGKVTSYTFSSVTAGHSIVAAFTPITYDLTASAGTGGSIDPAGVTTVNNGAGQTYTITPSSGYKISDVQVDGISVGKVTTYSFTGVTANHTISASFAPLVVNVDYFVISVTPPTNGSITPAGNTNVLAGTDSPLYTITPAVGYVIASVGDNGALLIRPPAGPYTYTFQNVTKAHVLSATFRQATYAITPIAGANGSMTPTSTVFPTYGTNQYCTFTANAGYHVADVLLDGVSVGAVANYTIINITAPHTIEARFEANVSVTMTASAGENGSISPAGVTTVLSGTNLTYTMTPAAGYRVADVVVDGVSKGALNSYTFSKISSVNHTIYATFTLDVYSITASAGANGTIDPQGVTSNIAPGSTLVYTFTPTIGYKVSNVVVDGSSKGSLTSYTFSSITANHTITVSFTPITFTITYSAGFGGTDYPGSVAYVNYGTSPTYKITASPGYHISDVLVDGVSVGAVASYTFTSVLADHTIASVFAENPTVTVTATAGPNGSISPAGATSILAGKSLTFTMTADPAYRVADIVVDGVSKGPATSFTMSNISATNHTINVTFMLDAYIIRTSAGAGGSISPSADVSVAKGGDSPVYTVTPNTGYMIVSVGDNGKQLAKNPSAPYTTSFTNVTADHTLSATFRLITYTITPIVGANGSMSPANPVFPTYGSSQYVSITPSAGYHILDVLVDGQSVGPVSSYTFSNITTDHTIESQFAPNPAVTVTATAGPNGTITPEGISTAYTGSSLTYTMTPAAGYRVADVVVDGVSKGALTSYTFARISGTSHTISVTFTLDVYTIVSTSEANGSIDPLGTTMVTAGDTITYTITPADGYKVLNVAVDGVFIGPVTTYTFSSVSGDHTISPSFALIGP</sequence>
<keyword evidence="5" id="KW-1185">Reference proteome</keyword>
<dbReference type="Gene3D" id="2.120.10.80">
    <property type="entry name" value="Kelch-type beta propeller"/>
    <property type="match status" value="1"/>
</dbReference>
<feature type="domain" description="Bacterial repeat" evidence="3">
    <location>
        <begin position="2427"/>
        <end position="2501"/>
    </location>
</feature>
<dbReference type="Gene3D" id="2.130.10.80">
    <property type="entry name" value="Galactose oxidase/kelch, beta-propeller"/>
    <property type="match status" value="2"/>
</dbReference>
<evidence type="ECO:0000259" key="3">
    <source>
        <dbReference type="Pfam" id="PF18998"/>
    </source>
</evidence>
<dbReference type="InterPro" id="IPR044060">
    <property type="entry name" value="Bacterial_rp_domain"/>
</dbReference>
<dbReference type="SUPFAM" id="SSF117281">
    <property type="entry name" value="Kelch motif"/>
    <property type="match status" value="2"/>
</dbReference>
<dbReference type="InterPro" id="IPR037293">
    <property type="entry name" value="Gal_Oxidase_central_sf"/>
</dbReference>
<dbReference type="PANTHER" id="PTHR46344">
    <property type="entry name" value="OS02G0202900 PROTEIN"/>
    <property type="match status" value="1"/>
</dbReference>
<feature type="domain" description="Bacterial repeat" evidence="3">
    <location>
        <begin position="1523"/>
        <end position="1594"/>
    </location>
</feature>
<feature type="domain" description="Bacterial repeat" evidence="3">
    <location>
        <begin position="2050"/>
        <end position="2122"/>
    </location>
</feature>
<dbReference type="RefSeq" id="WP_183363069.1">
    <property type="nucleotide sequence ID" value="NZ_BLXZ01000010.1"/>
</dbReference>
<accession>A0A6V8ND37</accession>
<evidence type="ECO:0000313" key="4">
    <source>
        <dbReference type="EMBL" id="GFO70451.1"/>
    </source>
</evidence>
<dbReference type="EMBL" id="BLXZ01000010">
    <property type="protein sequence ID" value="GFO70451.1"/>
    <property type="molecule type" value="Genomic_DNA"/>
</dbReference>
<gene>
    <name evidence="4" type="ORF">GMLC_40300</name>
</gene>
<feature type="domain" description="Bacterial repeat" evidence="3">
    <location>
        <begin position="1892"/>
        <end position="1962"/>
    </location>
</feature>
<evidence type="ECO:0000313" key="5">
    <source>
        <dbReference type="Proteomes" id="UP000587586"/>
    </source>
</evidence>
<feature type="domain" description="Bacterial repeat" evidence="3">
    <location>
        <begin position="2200"/>
        <end position="2273"/>
    </location>
</feature>
<feature type="domain" description="Bacterial repeat" evidence="3">
    <location>
        <begin position="2126"/>
        <end position="2196"/>
    </location>
</feature>
<feature type="domain" description="Bacterial repeat" evidence="3">
    <location>
        <begin position="1818"/>
        <end position="1890"/>
    </location>
</feature>